<comment type="caution">
    <text evidence="2">The sequence shown here is derived from an EMBL/GenBank/DDBJ whole genome shotgun (WGS) entry which is preliminary data.</text>
</comment>
<name>A0ABW3ULH7_9BACL</name>
<accession>A0ABW3ULH7</accession>
<gene>
    <name evidence="2" type="ORF">ACFQ4B_09840</name>
</gene>
<evidence type="ECO:0000313" key="3">
    <source>
        <dbReference type="Proteomes" id="UP001597180"/>
    </source>
</evidence>
<dbReference type="InterPro" id="IPR046858">
    <property type="entry name" value="ChrB_N"/>
</dbReference>
<protein>
    <submittedName>
        <fullName evidence="2">Chromate resistance protein ChrB</fullName>
    </submittedName>
</protein>
<keyword evidence="3" id="KW-1185">Reference proteome</keyword>
<reference evidence="3" key="1">
    <citation type="journal article" date="2019" name="Int. J. Syst. Evol. Microbiol.">
        <title>The Global Catalogue of Microorganisms (GCM) 10K type strain sequencing project: providing services to taxonomists for standard genome sequencing and annotation.</title>
        <authorList>
            <consortium name="The Broad Institute Genomics Platform"/>
            <consortium name="The Broad Institute Genome Sequencing Center for Infectious Disease"/>
            <person name="Wu L."/>
            <person name="Ma J."/>
        </authorList>
    </citation>
    <scope>NUCLEOTIDE SEQUENCE [LARGE SCALE GENOMIC DNA]</scope>
    <source>
        <strain evidence="3">CCUG 53270</strain>
    </source>
</reference>
<dbReference type="RefSeq" id="WP_345587073.1">
    <property type="nucleotide sequence ID" value="NZ_BAABJG010000006.1"/>
</dbReference>
<evidence type="ECO:0000313" key="2">
    <source>
        <dbReference type="EMBL" id="MFD1220420.1"/>
    </source>
</evidence>
<sequence>MKPVCSWIVLSYKVPSEPSTLRVRVWRTLKSLGVVYLQQSVCAAPDTAEVRKKIQSLTKLIEASEGEALLLEVRQFSALTEEELIGMFNRQRTAEYEEFLEGCRHFVQEIETETLKGKFAYHEVEENEAELGKLKRWHKKIAKRDFFSCAASVEAVKMLDKCERTFAAFVQTVYATEGHAEGEIGKQ</sequence>
<organism evidence="2 3">
    <name type="scientific">Paenibacillus vulneris</name>
    <dbReference type="NCBI Taxonomy" id="1133364"/>
    <lineage>
        <taxon>Bacteria</taxon>
        <taxon>Bacillati</taxon>
        <taxon>Bacillota</taxon>
        <taxon>Bacilli</taxon>
        <taxon>Bacillales</taxon>
        <taxon>Paenibacillaceae</taxon>
        <taxon>Paenibacillus</taxon>
    </lineage>
</organism>
<dbReference type="Proteomes" id="UP001597180">
    <property type="component" value="Unassembled WGS sequence"/>
</dbReference>
<feature type="domain" description="ChrB N-terminal" evidence="1">
    <location>
        <begin position="22"/>
        <end position="177"/>
    </location>
</feature>
<dbReference type="EMBL" id="JBHTLU010000013">
    <property type="protein sequence ID" value="MFD1220420.1"/>
    <property type="molecule type" value="Genomic_DNA"/>
</dbReference>
<evidence type="ECO:0000259" key="1">
    <source>
        <dbReference type="Pfam" id="PF20229"/>
    </source>
</evidence>
<dbReference type="Pfam" id="PF20229">
    <property type="entry name" value="ChrB_N"/>
    <property type="match status" value="1"/>
</dbReference>
<proteinExistence type="predicted"/>